<evidence type="ECO:0000256" key="1">
    <source>
        <dbReference type="SAM" id="MobiDB-lite"/>
    </source>
</evidence>
<feature type="region of interest" description="Disordered" evidence="1">
    <location>
        <begin position="1"/>
        <end position="35"/>
    </location>
</feature>
<proteinExistence type="predicted"/>
<sequence length="104" mass="11620">MPPCRKPAVHPPRYGAGNGPPTQSRLRINPPSAPTEKRFSSAFFRALSRAVNYLRSGNDESGINILFIRILLLNLHPIYKCPVSNAGNRHFLLAETGRLGPFYY</sequence>
<comment type="caution">
    <text evidence="2">The sequence shown here is derived from an EMBL/GenBank/DDBJ whole genome shotgun (WGS) entry which is preliminary data.</text>
</comment>
<organism evidence="2">
    <name type="scientific">gut metagenome</name>
    <dbReference type="NCBI Taxonomy" id="749906"/>
    <lineage>
        <taxon>unclassified sequences</taxon>
        <taxon>metagenomes</taxon>
        <taxon>organismal metagenomes</taxon>
    </lineage>
</organism>
<evidence type="ECO:0000313" key="2">
    <source>
        <dbReference type="EMBL" id="EJX06857.1"/>
    </source>
</evidence>
<accession>J9GHB4</accession>
<gene>
    <name evidence="2" type="ORF">EVA_05032</name>
</gene>
<reference evidence="2" key="1">
    <citation type="journal article" date="2012" name="PLoS ONE">
        <title>Gene sets for utilization of primary and secondary nutrition supplies in the distal gut of endangered iberian lynx.</title>
        <authorList>
            <person name="Alcaide M."/>
            <person name="Messina E."/>
            <person name="Richter M."/>
            <person name="Bargiela R."/>
            <person name="Peplies J."/>
            <person name="Huws S.A."/>
            <person name="Newbold C.J."/>
            <person name="Golyshin P.N."/>
            <person name="Simon M.A."/>
            <person name="Lopez G."/>
            <person name="Yakimov M.M."/>
            <person name="Ferrer M."/>
        </authorList>
    </citation>
    <scope>NUCLEOTIDE SEQUENCE</scope>
</reference>
<name>J9GHB4_9ZZZZ</name>
<dbReference type="AlphaFoldDB" id="J9GHB4"/>
<dbReference type="EMBL" id="AMCI01001038">
    <property type="protein sequence ID" value="EJX06857.1"/>
    <property type="molecule type" value="Genomic_DNA"/>
</dbReference>
<protein>
    <submittedName>
        <fullName evidence="2">Uncharacterized protein</fullName>
    </submittedName>
</protein>